<dbReference type="Proteomes" id="UP000198287">
    <property type="component" value="Unassembled WGS sequence"/>
</dbReference>
<comment type="caution">
    <text evidence="2">The sequence shown here is derived from an EMBL/GenBank/DDBJ whole genome shotgun (WGS) entry which is preliminary data.</text>
</comment>
<evidence type="ECO:0000313" key="3">
    <source>
        <dbReference type="Proteomes" id="UP000198287"/>
    </source>
</evidence>
<accession>A0A226D3R3</accession>
<evidence type="ECO:0000313" key="2">
    <source>
        <dbReference type="EMBL" id="OXA38896.1"/>
    </source>
</evidence>
<protein>
    <submittedName>
        <fullName evidence="2">Uncharacterized protein</fullName>
    </submittedName>
</protein>
<reference evidence="2 3" key="1">
    <citation type="submission" date="2015-12" db="EMBL/GenBank/DDBJ databases">
        <title>The genome of Folsomia candida.</title>
        <authorList>
            <person name="Faddeeva A."/>
            <person name="Derks M.F."/>
            <person name="Anvar Y."/>
            <person name="Smit S."/>
            <person name="Van Straalen N."/>
            <person name="Roelofs D."/>
        </authorList>
    </citation>
    <scope>NUCLEOTIDE SEQUENCE [LARGE SCALE GENOMIC DNA]</scope>
    <source>
        <strain evidence="2 3">VU population</strain>
        <tissue evidence="2">Whole body</tissue>
    </source>
</reference>
<gene>
    <name evidence="2" type="ORF">Fcan01_26302</name>
</gene>
<evidence type="ECO:0000256" key="1">
    <source>
        <dbReference type="SAM" id="MobiDB-lite"/>
    </source>
</evidence>
<sequence>MESHSGSRSPLDLYETKHSDILAPDSDRSSETSNSTDTESECLANGSDENGESSFSSKSSSASSLQSLAKFIQSNLKPVGGEYNAYATSYITTAVPSHAFFPDDTDSYTAEAPPFLEAVKIKDFARREARRDELGHSSRREKIIPQSKSILKQIQASENNNAEGQTEFLFFKARQWCEVNKALFVDAKYPKVGPEVIRRKYSEEHKSASKDVKKLGGLSDARRVFKINDPMEAISSTDEEREQIGQQVPLDTGEDQRGDRLQDRLQEELANIFGDVKPISDFKMSEDDLPWQFKARKTGVIKSKQVKKPPFTRTEYPPVSRAEKISELRRLLPGPKSPELETDYLSGIWEPELDIDEFNITPADYDSRLVDQDEVGGAVKIDWFKMNAAKEKCKKWLLQNTADF</sequence>
<organism evidence="2 3">
    <name type="scientific">Folsomia candida</name>
    <name type="common">Springtail</name>
    <dbReference type="NCBI Taxonomy" id="158441"/>
    <lineage>
        <taxon>Eukaryota</taxon>
        <taxon>Metazoa</taxon>
        <taxon>Ecdysozoa</taxon>
        <taxon>Arthropoda</taxon>
        <taxon>Hexapoda</taxon>
        <taxon>Collembola</taxon>
        <taxon>Entomobryomorpha</taxon>
        <taxon>Isotomoidea</taxon>
        <taxon>Isotomidae</taxon>
        <taxon>Proisotominae</taxon>
        <taxon>Folsomia</taxon>
    </lineage>
</organism>
<dbReference type="EMBL" id="LNIX01000042">
    <property type="protein sequence ID" value="OXA38896.1"/>
    <property type="molecule type" value="Genomic_DNA"/>
</dbReference>
<feature type="region of interest" description="Disordered" evidence="1">
    <location>
        <begin position="1"/>
        <end position="59"/>
    </location>
</feature>
<dbReference type="AlphaFoldDB" id="A0A226D3R3"/>
<name>A0A226D3R3_FOLCA</name>
<keyword evidence="3" id="KW-1185">Reference proteome</keyword>
<feature type="region of interest" description="Disordered" evidence="1">
    <location>
        <begin position="231"/>
        <end position="258"/>
    </location>
</feature>
<proteinExistence type="predicted"/>
<feature type="compositionally biased region" description="Basic and acidic residues" evidence="1">
    <location>
        <begin position="14"/>
        <end position="30"/>
    </location>
</feature>